<accession>A0A0F9Y833</accession>
<comment type="caution">
    <text evidence="1">The sequence shown here is derived from an EMBL/GenBank/DDBJ whole genome shotgun (WGS) entry which is preliminary data.</text>
</comment>
<proteinExistence type="predicted"/>
<organism evidence="1">
    <name type="scientific">marine sediment metagenome</name>
    <dbReference type="NCBI Taxonomy" id="412755"/>
    <lineage>
        <taxon>unclassified sequences</taxon>
        <taxon>metagenomes</taxon>
        <taxon>ecological metagenomes</taxon>
    </lineage>
</organism>
<dbReference type="PROSITE" id="PS51257">
    <property type="entry name" value="PROKAR_LIPOPROTEIN"/>
    <property type="match status" value="1"/>
</dbReference>
<gene>
    <name evidence="1" type="ORF">LCGC14_0121850</name>
</gene>
<dbReference type="AlphaFoldDB" id="A0A0F9Y833"/>
<reference evidence="1" key="1">
    <citation type="journal article" date="2015" name="Nature">
        <title>Complex archaea that bridge the gap between prokaryotes and eukaryotes.</title>
        <authorList>
            <person name="Spang A."/>
            <person name="Saw J.H."/>
            <person name="Jorgensen S.L."/>
            <person name="Zaremba-Niedzwiedzka K."/>
            <person name="Martijn J."/>
            <person name="Lind A.E."/>
            <person name="van Eijk R."/>
            <person name="Schleper C."/>
            <person name="Guy L."/>
            <person name="Ettema T.J."/>
        </authorList>
    </citation>
    <scope>NUCLEOTIDE SEQUENCE</scope>
</reference>
<evidence type="ECO:0000313" key="1">
    <source>
        <dbReference type="EMBL" id="KKO00779.1"/>
    </source>
</evidence>
<name>A0A0F9Y833_9ZZZZ</name>
<dbReference type="EMBL" id="LAZR01000038">
    <property type="protein sequence ID" value="KKO00779.1"/>
    <property type="molecule type" value="Genomic_DNA"/>
</dbReference>
<sequence length="143" mass="16464">MFKKLTITFLFIIACAQTSIAQELQEQVETINGFIEEHSEGNRNYYAKINATQGNIYFYNGPQHVIELTFDVTKIDAENIKVGKKGLTFFPNEKSYLVKKRFSTTNSTVGSAWLNVIKMSKNDKAELKNMMKKFILDYQKAMK</sequence>
<protein>
    <submittedName>
        <fullName evidence="1">Uncharacterized protein</fullName>
    </submittedName>
</protein>